<dbReference type="InParanoid" id="A0A1Q3DGT9"/>
<reference evidence="2" key="1">
    <citation type="submission" date="2016-04" db="EMBL/GenBank/DDBJ databases">
        <title>Cephalotus genome sequencing.</title>
        <authorList>
            <person name="Fukushima K."/>
            <person name="Hasebe M."/>
            <person name="Fang X."/>
        </authorList>
    </citation>
    <scope>NUCLEOTIDE SEQUENCE [LARGE SCALE GENOMIC DNA]</scope>
    <source>
        <strain evidence="2">cv. St1</strain>
    </source>
</reference>
<dbReference type="Proteomes" id="UP000187406">
    <property type="component" value="Unassembled WGS sequence"/>
</dbReference>
<protein>
    <submittedName>
        <fullName evidence="1">Uncharacterized protein</fullName>
    </submittedName>
</protein>
<accession>A0A1Q3DGT9</accession>
<proteinExistence type="predicted"/>
<name>A0A1Q3DGT9_CEPFO</name>
<keyword evidence="2" id="KW-1185">Reference proteome</keyword>
<evidence type="ECO:0000313" key="2">
    <source>
        <dbReference type="Proteomes" id="UP000187406"/>
    </source>
</evidence>
<dbReference type="EMBL" id="BDDD01007468">
    <property type="protein sequence ID" value="GAV91458.1"/>
    <property type="molecule type" value="Genomic_DNA"/>
</dbReference>
<feature type="non-terminal residue" evidence="1">
    <location>
        <position position="1"/>
    </location>
</feature>
<organism evidence="1 2">
    <name type="scientific">Cephalotus follicularis</name>
    <name type="common">Albany pitcher plant</name>
    <dbReference type="NCBI Taxonomy" id="3775"/>
    <lineage>
        <taxon>Eukaryota</taxon>
        <taxon>Viridiplantae</taxon>
        <taxon>Streptophyta</taxon>
        <taxon>Embryophyta</taxon>
        <taxon>Tracheophyta</taxon>
        <taxon>Spermatophyta</taxon>
        <taxon>Magnoliopsida</taxon>
        <taxon>eudicotyledons</taxon>
        <taxon>Gunneridae</taxon>
        <taxon>Pentapetalae</taxon>
        <taxon>rosids</taxon>
        <taxon>fabids</taxon>
        <taxon>Oxalidales</taxon>
        <taxon>Cephalotaceae</taxon>
        <taxon>Cephalotus</taxon>
    </lineage>
</organism>
<comment type="caution">
    <text evidence="1">The sequence shown here is derived from an EMBL/GenBank/DDBJ whole genome shotgun (WGS) entry which is preliminary data.</text>
</comment>
<dbReference type="AlphaFoldDB" id="A0A1Q3DGT9"/>
<evidence type="ECO:0000313" key="1">
    <source>
        <dbReference type="EMBL" id="GAV91458.1"/>
    </source>
</evidence>
<gene>
    <name evidence="1" type="ORF">CFOL_v3_34853</name>
</gene>
<sequence length="104" mass="12033">SLHAIAESEHEFKPENSWFIWPKLSNILQDSRHFLKKRFMHSPTCKNWQISSPWPTPHPSSILLFSSRSLSREQEEKGELACLLLLHTNADPAFDPEPRGTSPR</sequence>